<dbReference type="InterPro" id="IPR020843">
    <property type="entry name" value="ER"/>
</dbReference>
<reference evidence="4 5" key="1">
    <citation type="submission" date="2019-03" db="EMBL/GenBank/DDBJ databases">
        <title>Genomic Encyclopedia of Type Strains, Phase III (KMG-III): the genomes of soil and plant-associated and newly described type strains.</title>
        <authorList>
            <person name="Whitman W."/>
        </authorList>
    </citation>
    <scope>NUCLEOTIDE SEQUENCE [LARGE SCALE GENOMIC DNA]</scope>
    <source>
        <strain evidence="4 5">CECT 8976</strain>
    </source>
</reference>
<evidence type="ECO:0000256" key="1">
    <source>
        <dbReference type="ARBA" id="ARBA00022857"/>
    </source>
</evidence>
<proteinExistence type="predicted"/>
<dbReference type="AlphaFoldDB" id="A0A4R7B0E3"/>
<dbReference type="InterPro" id="IPR013149">
    <property type="entry name" value="ADH-like_C"/>
</dbReference>
<evidence type="ECO:0000313" key="5">
    <source>
        <dbReference type="Proteomes" id="UP000295611"/>
    </source>
</evidence>
<keyword evidence="2" id="KW-0560">Oxidoreductase</keyword>
<dbReference type="InterPro" id="IPR036291">
    <property type="entry name" value="NAD(P)-bd_dom_sf"/>
</dbReference>
<dbReference type="Pfam" id="PF08240">
    <property type="entry name" value="ADH_N"/>
    <property type="match status" value="1"/>
</dbReference>
<dbReference type="Gene3D" id="3.90.180.10">
    <property type="entry name" value="Medium-chain alcohol dehydrogenases, catalytic domain"/>
    <property type="match status" value="1"/>
</dbReference>
<dbReference type="SUPFAM" id="SSF51735">
    <property type="entry name" value="NAD(P)-binding Rossmann-fold domains"/>
    <property type="match status" value="1"/>
</dbReference>
<dbReference type="Pfam" id="PF00107">
    <property type="entry name" value="ADH_zinc_N"/>
    <property type="match status" value="1"/>
</dbReference>
<accession>A0A4R7B0E3</accession>
<dbReference type="NCBIfam" id="NF008024">
    <property type="entry name" value="PRK10754.1"/>
    <property type="match status" value="1"/>
</dbReference>
<organism evidence="4 5">
    <name type="scientific">Paludibacterium purpuratum</name>
    <dbReference type="NCBI Taxonomy" id="1144873"/>
    <lineage>
        <taxon>Bacteria</taxon>
        <taxon>Pseudomonadati</taxon>
        <taxon>Pseudomonadota</taxon>
        <taxon>Betaproteobacteria</taxon>
        <taxon>Neisseriales</taxon>
        <taxon>Chromobacteriaceae</taxon>
        <taxon>Paludibacterium</taxon>
    </lineage>
</organism>
<gene>
    <name evidence="4" type="ORF">DFP86_11680</name>
</gene>
<evidence type="ECO:0000259" key="3">
    <source>
        <dbReference type="SMART" id="SM00829"/>
    </source>
</evidence>
<dbReference type="CDD" id="cd05286">
    <property type="entry name" value="QOR2"/>
    <property type="match status" value="1"/>
</dbReference>
<dbReference type="Gene3D" id="3.40.50.720">
    <property type="entry name" value="NAD(P)-binding Rossmann-like Domain"/>
    <property type="match status" value="1"/>
</dbReference>
<dbReference type="PANTHER" id="PTHR48106">
    <property type="entry name" value="QUINONE OXIDOREDUCTASE PIG3-RELATED"/>
    <property type="match status" value="1"/>
</dbReference>
<dbReference type="GO" id="GO:0003960">
    <property type="term" value="F:quinone reductase (NADPH) activity"/>
    <property type="evidence" value="ECO:0007669"/>
    <property type="project" value="InterPro"/>
</dbReference>
<protein>
    <submittedName>
        <fullName evidence="4">NADPH2:quinone reductase</fullName>
    </submittedName>
</protein>
<comment type="caution">
    <text evidence="4">The sequence shown here is derived from an EMBL/GenBank/DDBJ whole genome shotgun (WGS) entry which is preliminary data.</text>
</comment>
<dbReference type="RefSeq" id="WP_133683555.1">
    <property type="nucleotide sequence ID" value="NZ_SNZP01000016.1"/>
</dbReference>
<dbReference type="GO" id="GO:0035925">
    <property type="term" value="F:mRNA 3'-UTR AU-rich region binding"/>
    <property type="evidence" value="ECO:0007669"/>
    <property type="project" value="TreeGrafter"/>
</dbReference>
<dbReference type="OrthoDB" id="9805883at2"/>
<dbReference type="GO" id="GO:0005829">
    <property type="term" value="C:cytosol"/>
    <property type="evidence" value="ECO:0007669"/>
    <property type="project" value="TreeGrafter"/>
</dbReference>
<sequence>MNKAIRFEQPGGPEVLRLIDVELDAPGTGQVRLRHTAIGINFIDTYQRSGLYPLPLPSGLGQEAAGVVEAIGAGVTHLSIGDRVAYAGGPPGAYCQARVIDAAHLVKLPDDISDEVAACVMLQGMTVEYLIRRVFAVEAGQTVLWHAAAGGVGQIAVQWLTSLGVHVIGTVGSAQKAELVRALGCRHVINYREEDVAQRVRALTDGAGVPVVFDSVGKDTFEASLDCLARRGMMVSFGNASGPVPPFSPLLLSQKGSLFLTRPRLGDYTANRAELETSANALFERILSGAVKVAPSKRYALADAAEAHRDLESRQTNGSLIMLP</sequence>
<keyword evidence="5" id="KW-1185">Reference proteome</keyword>
<dbReference type="EMBL" id="SNZP01000016">
    <property type="protein sequence ID" value="TDR72515.1"/>
    <property type="molecule type" value="Genomic_DNA"/>
</dbReference>
<dbReference type="PANTHER" id="PTHR48106:SF13">
    <property type="entry name" value="QUINONE OXIDOREDUCTASE-RELATED"/>
    <property type="match status" value="1"/>
</dbReference>
<evidence type="ECO:0000313" key="4">
    <source>
        <dbReference type="EMBL" id="TDR72515.1"/>
    </source>
</evidence>
<dbReference type="InterPro" id="IPR013154">
    <property type="entry name" value="ADH-like_N"/>
</dbReference>
<dbReference type="InterPro" id="IPR047618">
    <property type="entry name" value="QOR-like"/>
</dbReference>
<keyword evidence="1" id="KW-0521">NADP</keyword>
<name>A0A4R7B0E3_9NEIS</name>
<feature type="domain" description="Enoyl reductase (ER)" evidence="3">
    <location>
        <begin position="11"/>
        <end position="322"/>
    </location>
</feature>
<dbReference type="FunFam" id="3.40.50.720:FF:000053">
    <property type="entry name" value="Quinone oxidoreductase 1"/>
    <property type="match status" value="1"/>
</dbReference>
<dbReference type="GO" id="GO:0070402">
    <property type="term" value="F:NADPH binding"/>
    <property type="evidence" value="ECO:0007669"/>
    <property type="project" value="TreeGrafter"/>
</dbReference>
<dbReference type="SUPFAM" id="SSF50129">
    <property type="entry name" value="GroES-like"/>
    <property type="match status" value="1"/>
</dbReference>
<dbReference type="Proteomes" id="UP000295611">
    <property type="component" value="Unassembled WGS sequence"/>
</dbReference>
<evidence type="ECO:0000256" key="2">
    <source>
        <dbReference type="ARBA" id="ARBA00023002"/>
    </source>
</evidence>
<dbReference type="SMART" id="SM00829">
    <property type="entry name" value="PKS_ER"/>
    <property type="match status" value="1"/>
</dbReference>
<dbReference type="InterPro" id="IPR011032">
    <property type="entry name" value="GroES-like_sf"/>
</dbReference>